<dbReference type="Proteomes" id="UP000241848">
    <property type="component" value="Unassembled WGS sequence"/>
</dbReference>
<protein>
    <submittedName>
        <fullName evidence="4">Zinc ribbon domain-containing protein</fullName>
    </submittedName>
</protein>
<feature type="transmembrane region" description="Helical" evidence="2">
    <location>
        <begin position="118"/>
        <end position="136"/>
    </location>
</feature>
<comment type="caution">
    <text evidence="4">The sequence shown here is derived from an EMBL/GenBank/DDBJ whole genome shotgun (WGS) entry which is preliminary data.</text>
</comment>
<evidence type="ECO:0000259" key="3">
    <source>
        <dbReference type="Pfam" id="PF13240"/>
    </source>
</evidence>
<dbReference type="InterPro" id="IPR026870">
    <property type="entry name" value="Zinc_ribbon_dom"/>
</dbReference>
<sequence>MFCRSCGENIPVDSVFCPHCGKNLLEIATPKTSGSNAGFSFFGKTRKKVPVHSIEDRWQEDADEKAEAEEANEEEPLGPAFDWSRLERIGLTRVFWTMGLVFAAVGFVVGISGNTAQAMVWILFGLALLIAAPQAIGRHDGEQPEVEEVSE</sequence>
<name>A0A2T2WER5_9FIRM</name>
<reference evidence="4 5" key="1">
    <citation type="journal article" date="2014" name="BMC Genomics">
        <title>Comparison of environmental and isolate Sulfobacillus genomes reveals diverse carbon, sulfur, nitrogen, and hydrogen metabolisms.</title>
        <authorList>
            <person name="Justice N.B."/>
            <person name="Norman A."/>
            <person name="Brown C.T."/>
            <person name="Singh A."/>
            <person name="Thomas B.C."/>
            <person name="Banfield J.F."/>
        </authorList>
    </citation>
    <scope>NUCLEOTIDE SEQUENCE [LARGE SCALE GENOMIC DNA]</scope>
    <source>
        <strain evidence="4">AMDSBA3</strain>
    </source>
</reference>
<evidence type="ECO:0000313" key="4">
    <source>
        <dbReference type="EMBL" id="PSR20710.1"/>
    </source>
</evidence>
<evidence type="ECO:0000256" key="1">
    <source>
        <dbReference type="SAM" id="MobiDB-lite"/>
    </source>
</evidence>
<proteinExistence type="predicted"/>
<keyword evidence="2" id="KW-0812">Transmembrane</keyword>
<feature type="transmembrane region" description="Helical" evidence="2">
    <location>
        <begin position="94"/>
        <end position="112"/>
    </location>
</feature>
<keyword evidence="2" id="KW-1133">Transmembrane helix</keyword>
<feature type="region of interest" description="Disordered" evidence="1">
    <location>
        <begin position="56"/>
        <end position="76"/>
    </location>
</feature>
<dbReference type="AlphaFoldDB" id="A0A2T2WER5"/>
<feature type="compositionally biased region" description="Acidic residues" evidence="1">
    <location>
        <begin position="61"/>
        <end position="76"/>
    </location>
</feature>
<keyword evidence="2" id="KW-0472">Membrane</keyword>
<feature type="domain" description="Zinc-ribbon" evidence="3">
    <location>
        <begin position="2"/>
        <end position="24"/>
    </location>
</feature>
<evidence type="ECO:0000313" key="5">
    <source>
        <dbReference type="Proteomes" id="UP000241848"/>
    </source>
</evidence>
<evidence type="ECO:0000256" key="2">
    <source>
        <dbReference type="SAM" id="Phobius"/>
    </source>
</evidence>
<dbReference type="EMBL" id="PXYV01000053">
    <property type="protein sequence ID" value="PSR20710.1"/>
    <property type="molecule type" value="Genomic_DNA"/>
</dbReference>
<dbReference type="Pfam" id="PF13240">
    <property type="entry name" value="Zn_Ribbon_1"/>
    <property type="match status" value="1"/>
</dbReference>
<organism evidence="4 5">
    <name type="scientific">Sulfobacillus acidophilus</name>
    <dbReference type="NCBI Taxonomy" id="53633"/>
    <lineage>
        <taxon>Bacteria</taxon>
        <taxon>Bacillati</taxon>
        <taxon>Bacillota</taxon>
        <taxon>Clostridia</taxon>
        <taxon>Eubacteriales</taxon>
        <taxon>Clostridiales Family XVII. Incertae Sedis</taxon>
        <taxon>Sulfobacillus</taxon>
    </lineage>
</organism>
<accession>A0A2T2WER5</accession>
<gene>
    <name evidence="4" type="ORF">C7B45_13810</name>
</gene>